<proteinExistence type="predicted"/>
<dbReference type="Proteomes" id="UP000501690">
    <property type="component" value="Linkage Group LG7"/>
</dbReference>
<keyword evidence="2" id="KW-1133">Transmembrane helix</keyword>
<evidence type="ECO:0000256" key="1">
    <source>
        <dbReference type="SAM" id="MobiDB-lite"/>
    </source>
</evidence>
<feature type="transmembrane region" description="Helical" evidence="2">
    <location>
        <begin position="127"/>
        <end position="160"/>
    </location>
</feature>
<feature type="transmembrane region" description="Helical" evidence="2">
    <location>
        <begin position="95"/>
        <end position="121"/>
    </location>
</feature>
<dbReference type="PANTHER" id="PTHR45979:SF35">
    <property type="entry name" value="NUCLEOTIDYLTRANSFERASE"/>
    <property type="match status" value="1"/>
</dbReference>
<gene>
    <name evidence="3" type="ORF">DEO72_LG7g2358</name>
</gene>
<evidence type="ECO:0000313" key="3">
    <source>
        <dbReference type="EMBL" id="QCE01066.1"/>
    </source>
</evidence>
<dbReference type="InterPro" id="IPR058921">
    <property type="entry name" value="PAP/OAS1-rel"/>
</dbReference>
<dbReference type="PANTHER" id="PTHR45979">
    <property type="entry name" value="PAP/OAS1 SUBSTRATE-BINDING DOMAIN SUPERFAMILY"/>
    <property type="match status" value="1"/>
</dbReference>
<feature type="compositionally biased region" description="Pro residues" evidence="1">
    <location>
        <begin position="19"/>
        <end position="30"/>
    </location>
</feature>
<evidence type="ECO:0000256" key="2">
    <source>
        <dbReference type="SAM" id="Phobius"/>
    </source>
</evidence>
<feature type="region of interest" description="Disordered" evidence="1">
    <location>
        <begin position="12"/>
        <end position="34"/>
    </location>
</feature>
<sequence>MGDLHANGIVFGEDRPCGSSPPSPPLPISNPDPSSVAADAWAAAEQTTGEILRSIQPTLAADRRRREVVDYVQRLIRYGARCEVMLLALVDSHQYSIMLGVTGVVLVAWMFGFFFFLYWIQLNDLGVLVRYLCFCLYGFGDCEGVGLEFGLICVVLRALLLKLGRH</sequence>
<reference evidence="3 4" key="1">
    <citation type="submission" date="2019-04" db="EMBL/GenBank/DDBJ databases">
        <title>An improved genome assembly and genetic linkage map for asparagus bean, Vigna unguiculata ssp. sesquipedialis.</title>
        <authorList>
            <person name="Xia Q."/>
            <person name="Zhang R."/>
            <person name="Dong Y."/>
        </authorList>
    </citation>
    <scope>NUCLEOTIDE SEQUENCE [LARGE SCALE GENOMIC DNA]</scope>
    <source>
        <tissue evidence="3">Leaf</tissue>
    </source>
</reference>
<evidence type="ECO:0000313" key="4">
    <source>
        <dbReference type="Proteomes" id="UP000501690"/>
    </source>
</evidence>
<name>A0A4D6MI01_VIGUN</name>
<dbReference type="AlphaFoldDB" id="A0A4D6MI01"/>
<dbReference type="EMBL" id="CP039351">
    <property type="protein sequence ID" value="QCE01066.1"/>
    <property type="molecule type" value="Genomic_DNA"/>
</dbReference>
<keyword evidence="2" id="KW-0812">Transmembrane</keyword>
<keyword evidence="2" id="KW-0472">Membrane</keyword>
<organism evidence="3 4">
    <name type="scientific">Vigna unguiculata</name>
    <name type="common">Cowpea</name>
    <dbReference type="NCBI Taxonomy" id="3917"/>
    <lineage>
        <taxon>Eukaryota</taxon>
        <taxon>Viridiplantae</taxon>
        <taxon>Streptophyta</taxon>
        <taxon>Embryophyta</taxon>
        <taxon>Tracheophyta</taxon>
        <taxon>Spermatophyta</taxon>
        <taxon>Magnoliopsida</taxon>
        <taxon>eudicotyledons</taxon>
        <taxon>Gunneridae</taxon>
        <taxon>Pentapetalae</taxon>
        <taxon>rosids</taxon>
        <taxon>fabids</taxon>
        <taxon>Fabales</taxon>
        <taxon>Fabaceae</taxon>
        <taxon>Papilionoideae</taxon>
        <taxon>50 kb inversion clade</taxon>
        <taxon>NPAAA clade</taxon>
        <taxon>indigoferoid/millettioid clade</taxon>
        <taxon>Phaseoleae</taxon>
        <taxon>Vigna</taxon>
    </lineage>
</organism>
<accession>A0A4D6MI01</accession>
<keyword evidence="4" id="KW-1185">Reference proteome</keyword>
<protein>
    <submittedName>
        <fullName evidence="3">Uncharacterized protein</fullName>
    </submittedName>
</protein>